<evidence type="ECO:0000313" key="1">
    <source>
        <dbReference type="EMBL" id="JAD67163.1"/>
    </source>
</evidence>
<sequence>MYSLLQNS</sequence>
<name>A0A0A9BY85_ARUDO</name>
<proteinExistence type="predicted"/>
<organism evidence="1">
    <name type="scientific">Arundo donax</name>
    <name type="common">Giant reed</name>
    <name type="synonym">Donax arundinaceus</name>
    <dbReference type="NCBI Taxonomy" id="35708"/>
    <lineage>
        <taxon>Eukaryota</taxon>
        <taxon>Viridiplantae</taxon>
        <taxon>Streptophyta</taxon>
        <taxon>Embryophyta</taxon>
        <taxon>Tracheophyta</taxon>
        <taxon>Spermatophyta</taxon>
        <taxon>Magnoliopsida</taxon>
        <taxon>Liliopsida</taxon>
        <taxon>Poales</taxon>
        <taxon>Poaceae</taxon>
        <taxon>PACMAD clade</taxon>
        <taxon>Arundinoideae</taxon>
        <taxon>Arundineae</taxon>
        <taxon>Arundo</taxon>
    </lineage>
</organism>
<dbReference type="EMBL" id="GBRH01230732">
    <property type="protein sequence ID" value="JAD67163.1"/>
    <property type="molecule type" value="Transcribed_RNA"/>
</dbReference>
<protein>
    <submittedName>
        <fullName evidence="1">Uncharacterized protein</fullName>
    </submittedName>
</protein>
<reference evidence="1" key="2">
    <citation type="journal article" date="2015" name="Data Brief">
        <title>Shoot transcriptome of the giant reed, Arundo donax.</title>
        <authorList>
            <person name="Barrero R.A."/>
            <person name="Guerrero F.D."/>
            <person name="Moolhuijzen P."/>
            <person name="Goolsby J.A."/>
            <person name="Tidwell J."/>
            <person name="Bellgard S.E."/>
            <person name="Bellgard M.I."/>
        </authorList>
    </citation>
    <scope>NUCLEOTIDE SEQUENCE</scope>
    <source>
        <tissue evidence="1">Shoot tissue taken approximately 20 cm above the soil surface</tissue>
    </source>
</reference>
<accession>A0A0A9BY85</accession>
<reference evidence="1" key="1">
    <citation type="submission" date="2014-09" db="EMBL/GenBank/DDBJ databases">
        <authorList>
            <person name="Magalhaes I.L.F."/>
            <person name="Oliveira U."/>
            <person name="Santos F.R."/>
            <person name="Vidigal T.H.D.A."/>
            <person name="Brescovit A.D."/>
            <person name="Santos A.J."/>
        </authorList>
    </citation>
    <scope>NUCLEOTIDE SEQUENCE</scope>
    <source>
        <tissue evidence="1">Shoot tissue taken approximately 20 cm above the soil surface</tissue>
    </source>
</reference>